<accession>A0A7S2EHN9</accession>
<organism evidence="8">
    <name type="scientific">Ditylum brightwellii</name>
    <dbReference type="NCBI Taxonomy" id="49249"/>
    <lineage>
        <taxon>Eukaryota</taxon>
        <taxon>Sar</taxon>
        <taxon>Stramenopiles</taxon>
        <taxon>Ochrophyta</taxon>
        <taxon>Bacillariophyta</taxon>
        <taxon>Mediophyceae</taxon>
        <taxon>Lithodesmiophycidae</taxon>
        <taxon>Lithodesmiales</taxon>
        <taxon>Lithodesmiaceae</taxon>
        <taxon>Ditylum</taxon>
    </lineage>
</organism>
<dbReference type="GO" id="GO:0005737">
    <property type="term" value="C:cytoplasm"/>
    <property type="evidence" value="ECO:0007669"/>
    <property type="project" value="TreeGrafter"/>
</dbReference>
<gene>
    <name evidence="8" type="ORF">DBRI1063_LOCUS14561</name>
</gene>
<sequence>MKLSVLMSLAAPFCILVVGTSSISAVNAFTPTVNPLQTATRHRSLHHRWTSSSTPLPMKLFAQKERVSDSTVISSQESVKEKSSSSPIAVDGMPPLLEEFEATSDASSSSFSYGEFARQNPFANNILIATTKTAAADLLAQTVISQTPITDVDWQRSLLFCLFGATYLGGFQYLYQVNIFKKLFDVDKFTSQPWADKIKDGPGLQALAAQTALDLGVLTLIYLPTFYIFKAGVFSGSLDPSVWVDTGISSYQNNFSKDEFDLVRVWLPADLVCFSVPLYLRLPVRHIVSFVWTAYLSFARGGH</sequence>
<evidence type="ECO:0000256" key="1">
    <source>
        <dbReference type="ARBA" id="ARBA00004141"/>
    </source>
</evidence>
<keyword evidence="7" id="KW-0732">Signal</keyword>
<evidence type="ECO:0000313" key="8">
    <source>
        <dbReference type="EMBL" id="CAD9336996.1"/>
    </source>
</evidence>
<comment type="similarity">
    <text evidence="2 6">Belongs to the peroxisomal membrane protein PXMP2/4 family.</text>
</comment>
<dbReference type="AlphaFoldDB" id="A0A7S2EHN9"/>
<proteinExistence type="inferred from homology"/>
<evidence type="ECO:0000256" key="6">
    <source>
        <dbReference type="RuleBase" id="RU363053"/>
    </source>
</evidence>
<feature type="signal peptide" evidence="7">
    <location>
        <begin position="1"/>
        <end position="28"/>
    </location>
</feature>
<feature type="chain" id="PRO_5030591469" evidence="7">
    <location>
        <begin position="29"/>
        <end position="303"/>
    </location>
</feature>
<comment type="subcellular location">
    <subcellularLocation>
        <location evidence="1">Membrane</location>
        <topology evidence="1">Multi-pass membrane protein</topology>
    </subcellularLocation>
</comment>
<reference evidence="8" key="1">
    <citation type="submission" date="2021-01" db="EMBL/GenBank/DDBJ databases">
        <authorList>
            <person name="Corre E."/>
            <person name="Pelletier E."/>
            <person name="Niang G."/>
            <person name="Scheremetjew M."/>
            <person name="Finn R."/>
            <person name="Kale V."/>
            <person name="Holt S."/>
            <person name="Cochrane G."/>
            <person name="Meng A."/>
            <person name="Brown T."/>
            <person name="Cohen L."/>
        </authorList>
    </citation>
    <scope>NUCLEOTIDE SEQUENCE</scope>
    <source>
        <strain evidence="8">Pop2</strain>
    </source>
</reference>
<protein>
    <submittedName>
        <fullName evidence="8">Uncharacterized protein</fullName>
    </submittedName>
</protein>
<evidence type="ECO:0000256" key="5">
    <source>
        <dbReference type="ARBA" id="ARBA00023136"/>
    </source>
</evidence>
<dbReference type="EMBL" id="HBGN01022816">
    <property type="protein sequence ID" value="CAD9336996.1"/>
    <property type="molecule type" value="Transcribed_RNA"/>
</dbReference>
<dbReference type="PANTHER" id="PTHR11266:SF21">
    <property type="entry name" value="ACT DOMAIN-CONTAINING PROTEIN"/>
    <property type="match status" value="1"/>
</dbReference>
<keyword evidence="3" id="KW-0812">Transmembrane</keyword>
<keyword evidence="4" id="KW-1133">Transmembrane helix</keyword>
<dbReference type="InterPro" id="IPR007248">
    <property type="entry name" value="Mpv17_PMP22"/>
</dbReference>
<evidence type="ECO:0000256" key="3">
    <source>
        <dbReference type="ARBA" id="ARBA00022692"/>
    </source>
</evidence>
<evidence type="ECO:0000256" key="7">
    <source>
        <dbReference type="SAM" id="SignalP"/>
    </source>
</evidence>
<dbReference type="PANTHER" id="PTHR11266">
    <property type="entry name" value="PEROXISOMAL MEMBRANE PROTEIN 2, PXMP2 MPV17"/>
    <property type="match status" value="1"/>
</dbReference>
<evidence type="ECO:0000256" key="2">
    <source>
        <dbReference type="ARBA" id="ARBA00006824"/>
    </source>
</evidence>
<evidence type="ECO:0000256" key="4">
    <source>
        <dbReference type="ARBA" id="ARBA00022989"/>
    </source>
</evidence>
<name>A0A7S2EHN9_9STRA</name>
<keyword evidence="5" id="KW-0472">Membrane</keyword>
<dbReference type="GO" id="GO:0016020">
    <property type="term" value="C:membrane"/>
    <property type="evidence" value="ECO:0007669"/>
    <property type="project" value="UniProtKB-SubCell"/>
</dbReference>